<dbReference type="OrthoDB" id="3477330at2759"/>
<dbReference type="Gene3D" id="4.10.240.10">
    <property type="entry name" value="Zn(2)-C6 fungal-type DNA-binding domain"/>
    <property type="match status" value="1"/>
</dbReference>
<reference evidence="5 6" key="1">
    <citation type="journal article" date="2012" name="PLoS Pathog.">
        <title>Diverse lifestyles and strategies of plant pathogenesis encoded in the genomes of eighteen Dothideomycetes fungi.</title>
        <authorList>
            <person name="Ohm R.A."/>
            <person name="Feau N."/>
            <person name="Henrissat B."/>
            <person name="Schoch C.L."/>
            <person name="Horwitz B.A."/>
            <person name="Barry K.W."/>
            <person name="Condon B.J."/>
            <person name="Copeland A.C."/>
            <person name="Dhillon B."/>
            <person name="Glaser F."/>
            <person name="Hesse C.N."/>
            <person name="Kosti I."/>
            <person name="LaButti K."/>
            <person name="Lindquist E.A."/>
            <person name="Lucas S."/>
            <person name="Salamov A.A."/>
            <person name="Bradshaw R.E."/>
            <person name="Ciuffetti L."/>
            <person name="Hamelin R.C."/>
            <person name="Kema G.H.J."/>
            <person name="Lawrence C."/>
            <person name="Scott J.A."/>
            <person name="Spatafora J.W."/>
            <person name="Turgeon B.G."/>
            <person name="de Wit P.J.G.M."/>
            <person name="Zhong S."/>
            <person name="Goodwin S.B."/>
            <person name="Grigoriev I.V."/>
        </authorList>
    </citation>
    <scope>NUCLEOTIDE SEQUENCE [LARGE SCALE GENOMIC DNA]</scope>
    <source>
        <strain evidence="6">C5 / ATCC 48332 / race O</strain>
    </source>
</reference>
<evidence type="ECO:0000259" key="4">
    <source>
        <dbReference type="PROSITE" id="PS50048"/>
    </source>
</evidence>
<dbReference type="SUPFAM" id="SSF57701">
    <property type="entry name" value="Zn2/Cys6 DNA-binding domain"/>
    <property type="match status" value="1"/>
</dbReference>
<feature type="region of interest" description="Disordered" evidence="3">
    <location>
        <begin position="108"/>
        <end position="148"/>
    </location>
</feature>
<dbReference type="AlphaFoldDB" id="M2V8K2"/>
<comment type="subcellular location">
    <subcellularLocation>
        <location evidence="1">Nucleus</location>
    </subcellularLocation>
</comment>
<keyword evidence="6" id="KW-1185">Reference proteome</keyword>
<proteinExistence type="predicted"/>
<dbReference type="InterPro" id="IPR001138">
    <property type="entry name" value="Zn2Cys6_DnaBD"/>
</dbReference>
<feature type="compositionally biased region" description="Polar residues" evidence="3">
    <location>
        <begin position="137"/>
        <end position="148"/>
    </location>
</feature>
<dbReference type="GO" id="GO:0008270">
    <property type="term" value="F:zinc ion binding"/>
    <property type="evidence" value="ECO:0007669"/>
    <property type="project" value="InterPro"/>
</dbReference>
<gene>
    <name evidence="5" type="ORF">COCHEDRAFT_1167422</name>
</gene>
<evidence type="ECO:0000256" key="1">
    <source>
        <dbReference type="ARBA" id="ARBA00004123"/>
    </source>
</evidence>
<dbReference type="GO" id="GO:0005634">
    <property type="term" value="C:nucleus"/>
    <property type="evidence" value="ECO:0007669"/>
    <property type="project" value="UniProtKB-SubCell"/>
</dbReference>
<dbReference type="SMART" id="SM00066">
    <property type="entry name" value="GAL4"/>
    <property type="match status" value="1"/>
</dbReference>
<evidence type="ECO:0000313" key="5">
    <source>
        <dbReference type="EMBL" id="EMD96312.1"/>
    </source>
</evidence>
<dbReference type="PANTHER" id="PTHR37534">
    <property type="entry name" value="TRANSCRIPTIONAL ACTIVATOR PROTEIN UGA3"/>
    <property type="match status" value="1"/>
</dbReference>
<evidence type="ECO:0000256" key="2">
    <source>
        <dbReference type="ARBA" id="ARBA00023242"/>
    </source>
</evidence>
<dbReference type="eggNOG" id="ENOG502QQBG">
    <property type="taxonomic scope" value="Eukaryota"/>
</dbReference>
<keyword evidence="2" id="KW-0539">Nucleus</keyword>
<dbReference type="CDD" id="cd00067">
    <property type="entry name" value="GAL4"/>
    <property type="match status" value="1"/>
</dbReference>
<dbReference type="InterPro" id="IPR021858">
    <property type="entry name" value="Fun_TF"/>
</dbReference>
<evidence type="ECO:0000256" key="3">
    <source>
        <dbReference type="SAM" id="MobiDB-lite"/>
    </source>
</evidence>
<dbReference type="EMBL" id="KB445570">
    <property type="protein sequence ID" value="EMD96312.1"/>
    <property type="molecule type" value="Genomic_DNA"/>
</dbReference>
<dbReference type="OMA" id="NPWRTTY"/>
<dbReference type="Pfam" id="PF00172">
    <property type="entry name" value="Zn_clus"/>
    <property type="match status" value="1"/>
</dbReference>
<feature type="domain" description="Zn(2)-C6 fungal-type" evidence="4">
    <location>
        <begin position="22"/>
        <end position="51"/>
    </location>
</feature>
<dbReference type="PROSITE" id="PS00463">
    <property type="entry name" value="ZN2_CY6_FUNGAL_1"/>
    <property type="match status" value="1"/>
</dbReference>
<accession>M2V8K2</accession>
<dbReference type="PROSITE" id="PS50048">
    <property type="entry name" value="ZN2_CY6_FUNGAL_2"/>
    <property type="match status" value="1"/>
</dbReference>
<dbReference type="InterPro" id="IPR036864">
    <property type="entry name" value="Zn2-C6_fun-type_DNA-bd_sf"/>
</dbReference>
<feature type="compositionally biased region" description="Polar residues" evidence="3">
    <location>
        <begin position="109"/>
        <end position="129"/>
    </location>
</feature>
<dbReference type="GO" id="GO:0000981">
    <property type="term" value="F:DNA-binding transcription factor activity, RNA polymerase II-specific"/>
    <property type="evidence" value="ECO:0007669"/>
    <property type="project" value="InterPro"/>
</dbReference>
<dbReference type="Proteomes" id="UP000016936">
    <property type="component" value="Unassembled WGS sequence"/>
</dbReference>
<reference evidence="6" key="2">
    <citation type="journal article" date="2013" name="PLoS Genet.">
        <title>Comparative genome structure, secondary metabolite, and effector coding capacity across Cochliobolus pathogens.</title>
        <authorList>
            <person name="Condon B.J."/>
            <person name="Leng Y."/>
            <person name="Wu D."/>
            <person name="Bushley K.E."/>
            <person name="Ohm R.A."/>
            <person name="Otillar R."/>
            <person name="Martin J."/>
            <person name="Schackwitz W."/>
            <person name="Grimwood J."/>
            <person name="MohdZainudin N."/>
            <person name="Xue C."/>
            <person name="Wang R."/>
            <person name="Manning V.A."/>
            <person name="Dhillon B."/>
            <person name="Tu Z.J."/>
            <person name="Steffenson B.J."/>
            <person name="Salamov A."/>
            <person name="Sun H."/>
            <person name="Lowry S."/>
            <person name="LaButti K."/>
            <person name="Han J."/>
            <person name="Copeland A."/>
            <person name="Lindquist E."/>
            <person name="Barry K."/>
            <person name="Schmutz J."/>
            <person name="Baker S.E."/>
            <person name="Ciuffetti L.M."/>
            <person name="Grigoriev I.V."/>
            <person name="Zhong S."/>
            <person name="Turgeon B.G."/>
        </authorList>
    </citation>
    <scope>NUCLEOTIDE SEQUENCE [LARGE SCALE GENOMIC DNA]</scope>
    <source>
        <strain evidence="6">C5 / ATCC 48332 / race O</strain>
    </source>
</reference>
<sequence length="604" mass="67723">MKTRSNPVRARPSKSKCVTFTGCWTCRSRKIKCDERQNNGCAVCEKAGLECAGYSVNLSWVTGRVQNLQGLHRRKIITGQPPAFVFSAGQNGYPPGIINQLLGGPALPSNCNDPIQRTPGSPVQSSEPTESIDDDNPSTGQHDNGWDTNAESLDCTDWGLSAEEHPNLETVSGKSKAHHLPAPFFTLSMPMFRDQETSMLMFHYMNHVAELLQPVLHSRNPWRTTYFPFALSGCPELVLYQQNATISSQISTSLFHSLLSAAAFHLRNATDGSPKFHQLGLQHRIKALRALNSTTVHPGDPQLYTLHLTAMLSLVTIDTMTGEDSDFPIHLQACRRLRQQGLPLSINRGDSSNQVTSICRFLTLLAQTTCLEISPRPWPPDDQLPASTRPHFHPDERSIEYIYGITPELANLLHKTCRIAEHLAFYRQQAGTPTPVSLCAAYKALGEAIMAWVIDAEPFHLIQRQERTMLEIARCQARAFHSALLIYYRRTVIDGDGFVVDVDVEAEASAVWENLTAAEDLKDAYMGGVKRTAPMSWPAFIATCETRNREPWVRWWTRVEGYGLGNFSRQWRVIQEVWHVTDVDGNVDSWREALRRIGRLVLPV</sequence>
<name>M2V8K2_COCH5</name>
<protein>
    <recommendedName>
        <fullName evidence="4">Zn(2)-C6 fungal-type domain-containing protein</fullName>
    </recommendedName>
</protein>
<dbReference type="PANTHER" id="PTHR37534:SF46">
    <property type="entry name" value="ZN(II)2CYS6 TRANSCRIPTION FACTOR (EUROFUNG)"/>
    <property type="match status" value="1"/>
</dbReference>
<dbReference type="Pfam" id="PF11951">
    <property type="entry name" value="Fungal_trans_2"/>
    <property type="match status" value="1"/>
</dbReference>
<evidence type="ECO:0000313" key="6">
    <source>
        <dbReference type="Proteomes" id="UP000016936"/>
    </source>
</evidence>
<dbReference type="HOGENOM" id="CLU_009030_2_0_1"/>
<organism evidence="5 6">
    <name type="scientific">Cochliobolus heterostrophus (strain C5 / ATCC 48332 / race O)</name>
    <name type="common">Southern corn leaf blight fungus</name>
    <name type="synonym">Bipolaris maydis</name>
    <dbReference type="NCBI Taxonomy" id="701091"/>
    <lineage>
        <taxon>Eukaryota</taxon>
        <taxon>Fungi</taxon>
        <taxon>Dikarya</taxon>
        <taxon>Ascomycota</taxon>
        <taxon>Pezizomycotina</taxon>
        <taxon>Dothideomycetes</taxon>
        <taxon>Pleosporomycetidae</taxon>
        <taxon>Pleosporales</taxon>
        <taxon>Pleosporineae</taxon>
        <taxon>Pleosporaceae</taxon>
        <taxon>Bipolaris</taxon>
    </lineage>
</organism>